<gene>
    <name evidence="1" type="ORF">IAA61_02695</name>
</gene>
<proteinExistence type="predicted"/>
<reference evidence="1" key="2">
    <citation type="journal article" date="2021" name="PeerJ">
        <title>Extensive microbial diversity within the chicken gut microbiome revealed by metagenomics and culture.</title>
        <authorList>
            <person name="Gilroy R."/>
            <person name="Ravi A."/>
            <person name="Getino M."/>
            <person name="Pursley I."/>
            <person name="Horton D.L."/>
            <person name="Alikhan N.F."/>
            <person name="Baker D."/>
            <person name="Gharbi K."/>
            <person name="Hall N."/>
            <person name="Watson M."/>
            <person name="Adriaenssens E.M."/>
            <person name="Foster-Nyarko E."/>
            <person name="Jarju S."/>
            <person name="Secka A."/>
            <person name="Antonio M."/>
            <person name="Oren A."/>
            <person name="Chaudhuri R.R."/>
            <person name="La Ragione R."/>
            <person name="Hildebrand F."/>
            <person name="Pallen M.J."/>
        </authorList>
    </citation>
    <scope>NUCLEOTIDE SEQUENCE</scope>
    <source>
        <strain evidence="1">USAMLcec3-3695</strain>
    </source>
</reference>
<evidence type="ECO:0000313" key="2">
    <source>
        <dbReference type="Proteomes" id="UP000824109"/>
    </source>
</evidence>
<evidence type="ECO:0000313" key="1">
    <source>
        <dbReference type="EMBL" id="HIU56707.1"/>
    </source>
</evidence>
<reference evidence="1" key="1">
    <citation type="submission" date="2020-10" db="EMBL/GenBank/DDBJ databases">
        <authorList>
            <person name="Gilroy R."/>
        </authorList>
    </citation>
    <scope>NUCLEOTIDE SEQUENCE</scope>
    <source>
        <strain evidence="1">USAMLcec3-3695</strain>
    </source>
</reference>
<accession>A0A9D1SEI3</accession>
<comment type="caution">
    <text evidence="1">The sequence shown here is derived from an EMBL/GenBank/DDBJ whole genome shotgun (WGS) entry which is preliminary data.</text>
</comment>
<organism evidence="1 2">
    <name type="scientific">Candidatus Ornithomonoglobus merdipullorum</name>
    <dbReference type="NCBI Taxonomy" id="2840895"/>
    <lineage>
        <taxon>Bacteria</taxon>
        <taxon>Bacillati</taxon>
        <taxon>Bacillota</taxon>
        <taxon>Clostridia</taxon>
        <taxon>Candidatus Ornithomonoglobus</taxon>
    </lineage>
</organism>
<dbReference type="Proteomes" id="UP000824109">
    <property type="component" value="Unassembled WGS sequence"/>
</dbReference>
<dbReference type="EMBL" id="DVNB01000026">
    <property type="protein sequence ID" value="HIU56707.1"/>
    <property type="molecule type" value="Genomic_DNA"/>
</dbReference>
<dbReference type="NCBIfam" id="NF046065">
    <property type="entry name" value="MtxRegRemB"/>
    <property type="match status" value="1"/>
</dbReference>
<sequence>MYLRISSSHVVLKSDIIGIFDMDNTTVSRQGRDFLPNAEREGGIVYSADDLPRSYVVTEHEGKTTVYLSSFSSRVLINRAKTAALMI</sequence>
<protein>
    <submittedName>
        <fullName evidence="1">DUF370 domain-containing protein</fullName>
    </submittedName>
</protein>
<dbReference type="AlphaFoldDB" id="A0A9D1SEI3"/>
<name>A0A9D1SEI3_9FIRM</name>